<dbReference type="Proteomes" id="UP000190648">
    <property type="component" value="Unassembled WGS sequence"/>
</dbReference>
<organism evidence="2 3">
    <name type="scientific">Patagioenas fasciata monilis</name>
    <dbReference type="NCBI Taxonomy" id="372326"/>
    <lineage>
        <taxon>Eukaryota</taxon>
        <taxon>Metazoa</taxon>
        <taxon>Chordata</taxon>
        <taxon>Craniata</taxon>
        <taxon>Vertebrata</taxon>
        <taxon>Euteleostomi</taxon>
        <taxon>Archelosauria</taxon>
        <taxon>Archosauria</taxon>
        <taxon>Dinosauria</taxon>
        <taxon>Saurischia</taxon>
        <taxon>Theropoda</taxon>
        <taxon>Coelurosauria</taxon>
        <taxon>Aves</taxon>
        <taxon>Neognathae</taxon>
        <taxon>Neoaves</taxon>
        <taxon>Columbimorphae</taxon>
        <taxon>Columbiformes</taxon>
        <taxon>Columbidae</taxon>
        <taxon>Patagioenas</taxon>
    </lineage>
</organism>
<dbReference type="EMBL" id="LSYS01008925">
    <property type="protein sequence ID" value="OPJ67630.1"/>
    <property type="molecule type" value="Genomic_DNA"/>
</dbReference>
<evidence type="ECO:0000313" key="3">
    <source>
        <dbReference type="Proteomes" id="UP000190648"/>
    </source>
</evidence>
<feature type="region of interest" description="Disordered" evidence="1">
    <location>
        <begin position="21"/>
        <end position="112"/>
    </location>
</feature>
<dbReference type="AlphaFoldDB" id="A0A1V4J657"/>
<evidence type="ECO:0000256" key="1">
    <source>
        <dbReference type="SAM" id="MobiDB-lite"/>
    </source>
</evidence>
<accession>A0A1V4J657</accession>
<protein>
    <submittedName>
        <fullName evidence="2">Uncharacterized protein</fullName>
    </submittedName>
</protein>
<name>A0A1V4J657_PATFA</name>
<proteinExistence type="predicted"/>
<keyword evidence="3" id="KW-1185">Reference proteome</keyword>
<reference evidence="2 3" key="1">
    <citation type="submission" date="2016-02" db="EMBL/GenBank/DDBJ databases">
        <title>Band-tailed pigeon sequencing and assembly.</title>
        <authorList>
            <person name="Soares A.E."/>
            <person name="Novak B.J."/>
            <person name="Rice E.S."/>
            <person name="O'Connell B."/>
            <person name="Chang D."/>
            <person name="Weber S."/>
            <person name="Shapiro B."/>
        </authorList>
    </citation>
    <scope>NUCLEOTIDE SEQUENCE [LARGE SCALE GENOMIC DNA]</scope>
    <source>
        <strain evidence="2">BTP2013</strain>
        <tissue evidence="2">Blood</tissue>
    </source>
</reference>
<sequence>MEPCGLPGAFLCREKLHGRPCAVPVPRSLSRAAPPPPEGSSGRVAAVPARGLERQGKRPEEGPVGTEPRQQSPKRRRLKSSEIQPNPDRISSTRKHFIPITNPLAGQAGRFT</sequence>
<gene>
    <name evidence="2" type="ORF">AV530_001900</name>
</gene>
<comment type="caution">
    <text evidence="2">The sequence shown here is derived from an EMBL/GenBank/DDBJ whole genome shotgun (WGS) entry which is preliminary data.</text>
</comment>
<evidence type="ECO:0000313" key="2">
    <source>
        <dbReference type="EMBL" id="OPJ67630.1"/>
    </source>
</evidence>
<feature type="compositionally biased region" description="Basic and acidic residues" evidence="1">
    <location>
        <begin position="51"/>
        <end position="61"/>
    </location>
</feature>